<dbReference type="Proteomes" id="UP001055811">
    <property type="component" value="Linkage Group LG01"/>
</dbReference>
<proteinExistence type="predicted"/>
<protein>
    <submittedName>
        <fullName evidence="1">Uncharacterized protein</fullName>
    </submittedName>
</protein>
<evidence type="ECO:0000313" key="2">
    <source>
        <dbReference type="Proteomes" id="UP001055811"/>
    </source>
</evidence>
<keyword evidence="2" id="KW-1185">Reference proteome</keyword>
<accession>A0ACB9H8X5</accession>
<evidence type="ECO:0000313" key="1">
    <source>
        <dbReference type="EMBL" id="KAI3791761.1"/>
    </source>
</evidence>
<comment type="caution">
    <text evidence="1">The sequence shown here is derived from an EMBL/GenBank/DDBJ whole genome shotgun (WGS) entry which is preliminary data.</text>
</comment>
<gene>
    <name evidence="1" type="ORF">L2E82_05624</name>
</gene>
<dbReference type="EMBL" id="CM042009">
    <property type="protein sequence ID" value="KAI3791761.1"/>
    <property type="molecule type" value="Genomic_DNA"/>
</dbReference>
<name>A0ACB9H8X5_CICIN</name>
<organism evidence="1 2">
    <name type="scientific">Cichorium intybus</name>
    <name type="common">Chicory</name>
    <dbReference type="NCBI Taxonomy" id="13427"/>
    <lineage>
        <taxon>Eukaryota</taxon>
        <taxon>Viridiplantae</taxon>
        <taxon>Streptophyta</taxon>
        <taxon>Embryophyta</taxon>
        <taxon>Tracheophyta</taxon>
        <taxon>Spermatophyta</taxon>
        <taxon>Magnoliopsida</taxon>
        <taxon>eudicotyledons</taxon>
        <taxon>Gunneridae</taxon>
        <taxon>Pentapetalae</taxon>
        <taxon>asterids</taxon>
        <taxon>campanulids</taxon>
        <taxon>Asterales</taxon>
        <taxon>Asteraceae</taxon>
        <taxon>Cichorioideae</taxon>
        <taxon>Cichorieae</taxon>
        <taxon>Cichoriinae</taxon>
        <taxon>Cichorium</taxon>
    </lineage>
</organism>
<reference evidence="2" key="1">
    <citation type="journal article" date="2022" name="Mol. Ecol. Resour.">
        <title>The genomes of chicory, endive, great burdock and yacon provide insights into Asteraceae palaeo-polyploidization history and plant inulin production.</title>
        <authorList>
            <person name="Fan W."/>
            <person name="Wang S."/>
            <person name="Wang H."/>
            <person name="Wang A."/>
            <person name="Jiang F."/>
            <person name="Liu H."/>
            <person name="Zhao H."/>
            <person name="Xu D."/>
            <person name="Zhang Y."/>
        </authorList>
    </citation>
    <scope>NUCLEOTIDE SEQUENCE [LARGE SCALE GENOMIC DNA]</scope>
    <source>
        <strain evidence="2">cv. Punajuju</strain>
    </source>
</reference>
<reference evidence="1 2" key="2">
    <citation type="journal article" date="2022" name="Mol. Ecol. Resour.">
        <title>The genomes of chicory, endive, great burdock and yacon provide insights into Asteraceae paleo-polyploidization history and plant inulin production.</title>
        <authorList>
            <person name="Fan W."/>
            <person name="Wang S."/>
            <person name="Wang H."/>
            <person name="Wang A."/>
            <person name="Jiang F."/>
            <person name="Liu H."/>
            <person name="Zhao H."/>
            <person name="Xu D."/>
            <person name="Zhang Y."/>
        </authorList>
    </citation>
    <scope>NUCLEOTIDE SEQUENCE [LARGE SCALE GENOMIC DNA]</scope>
    <source>
        <strain evidence="2">cv. Punajuju</strain>
        <tissue evidence="1">Leaves</tissue>
    </source>
</reference>
<sequence length="85" mass="9808">MRVKRWRKPIYVIRDFNNQMKQLDLAEAVTVIRVLAFVIRSSEATTTMVLQRELKTASESPKKSRTAVVESKTAMQLSLTFLNVH</sequence>